<dbReference type="Proteomes" id="UP001151287">
    <property type="component" value="Unassembled WGS sequence"/>
</dbReference>
<dbReference type="EMBL" id="JAMQYH010000002">
    <property type="protein sequence ID" value="KAJ1700155.1"/>
    <property type="molecule type" value="Genomic_DNA"/>
</dbReference>
<dbReference type="FunFam" id="1.20.1250.20:FF:000002">
    <property type="entry name" value="Sugar transport protein 13"/>
    <property type="match status" value="1"/>
</dbReference>
<dbReference type="GO" id="GO:0015293">
    <property type="term" value="F:symporter activity"/>
    <property type="evidence" value="ECO:0007669"/>
    <property type="project" value="UniProtKB-KW"/>
</dbReference>
<feature type="domain" description="Major facilitator superfamily (MFS) profile" evidence="11">
    <location>
        <begin position="20"/>
        <end position="471"/>
    </location>
</feature>
<comment type="caution">
    <text evidence="12">The sequence shown here is derived from an EMBL/GenBank/DDBJ whole genome shotgun (WGS) entry which is preliminary data.</text>
</comment>
<evidence type="ECO:0000313" key="12">
    <source>
        <dbReference type="EMBL" id="KAJ1700155.1"/>
    </source>
</evidence>
<dbReference type="InterPro" id="IPR020846">
    <property type="entry name" value="MFS_dom"/>
</dbReference>
<evidence type="ECO:0000256" key="9">
    <source>
        <dbReference type="RuleBase" id="RU003346"/>
    </source>
</evidence>
<keyword evidence="5 10" id="KW-0812">Transmembrane</keyword>
<keyword evidence="7 10" id="KW-1133">Transmembrane helix</keyword>
<feature type="transmembrane region" description="Helical" evidence="10">
    <location>
        <begin position="12"/>
        <end position="33"/>
    </location>
</feature>
<protein>
    <recommendedName>
        <fullName evidence="11">Major facilitator superfamily (MFS) profile domain-containing protein</fullName>
    </recommendedName>
</protein>
<evidence type="ECO:0000256" key="6">
    <source>
        <dbReference type="ARBA" id="ARBA00022847"/>
    </source>
</evidence>
<comment type="subcellular location">
    <subcellularLocation>
        <location evidence="1">Membrane</location>
        <topology evidence="1">Multi-pass membrane protein</topology>
    </subcellularLocation>
</comment>
<dbReference type="InterPro" id="IPR005829">
    <property type="entry name" value="Sugar_transporter_CS"/>
</dbReference>
<dbReference type="PANTHER" id="PTHR23500">
    <property type="entry name" value="SOLUTE CARRIER FAMILY 2, FACILITATED GLUCOSE TRANSPORTER"/>
    <property type="match status" value="1"/>
</dbReference>
<dbReference type="NCBIfam" id="TIGR00879">
    <property type="entry name" value="SP"/>
    <property type="match status" value="1"/>
</dbReference>
<keyword evidence="8 10" id="KW-0472">Membrane</keyword>
<dbReference type="CDD" id="cd17361">
    <property type="entry name" value="MFS_STP"/>
    <property type="match status" value="1"/>
</dbReference>
<dbReference type="SUPFAM" id="SSF103473">
    <property type="entry name" value="MFS general substrate transporter"/>
    <property type="match status" value="1"/>
</dbReference>
<name>A0A9Q0HW65_9POAL</name>
<keyword evidence="3 9" id="KW-0813">Transport</keyword>
<feature type="transmembrane region" description="Helical" evidence="10">
    <location>
        <begin position="75"/>
        <end position="93"/>
    </location>
</feature>
<feature type="transmembrane region" description="Helical" evidence="10">
    <location>
        <begin position="378"/>
        <end position="399"/>
    </location>
</feature>
<feature type="transmembrane region" description="Helical" evidence="10">
    <location>
        <begin position="278"/>
        <end position="302"/>
    </location>
</feature>
<accession>A0A9Q0HW65</accession>
<evidence type="ECO:0000256" key="10">
    <source>
        <dbReference type="SAM" id="Phobius"/>
    </source>
</evidence>
<evidence type="ECO:0000256" key="3">
    <source>
        <dbReference type="ARBA" id="ARBA00022448"/>
    </source>
</evidence>
<dbReference type="AlphaFoldDB" id="A0A9Q0HW65"/>
<dbReference type="PANTHER" id="PTHR23500:SF44">
    <property type="entry name" value="SUGAR TRANSPORT PROTEIN 5"/>
    <property type="match status" value="1"/>
</dbReference>
<dbReference type="InterPro" id="IPR005828">
    <property type="entry name" value="MFS_sugar_transport-like"/>
</dbReference>
<feature type="transmembrane region" description="Helical" evidence="10">
    <location>
        <begin position="314"/>
        <end position="336"/>
    </location>
</feature>
<dbReference type="GO" id="GO:0015145">
    <property type="term" value="F:monosaccharide transmembrane transporter activity"/>
    <property type="evidence" value="ECO:0007669"/>
    <property type="project" value="InterPro"/>
</dbReference>
<dbReference type="PRINTS" id="PR00171">
    <property type="entry name" value="SUGRTRNSPORT"/>
</dbReference>
<dbReference type="OrthoDB" id="5296287at2759"/>
<organism evidence="12 13">
    <name type="scientific">Rhynchospora breviuscula</name>
    <dbReference type="NCBI Taxonomy" id="2022672"/>
    <lineage>
        <taxon>Eukaryota</taxon>
        <taxon>Viridiplantae</taxon>
        <taxon>Streptophyta</taxon>
        <taxon>Embryophyta</taxon>
        <taxon>Tracheophyta</taxon>
        <taxon>Spermatophyta</taxon>
        <taxon>Magnoliopsida</taxon>
        <taxon>Liliopsida</taxon>
        <taxon>Poales</taxon>
        <taxon>Cyperaceae</taxon>
        <taxon>Cyperoideae</taxon>
        <taxon>Rhynchosporeae</taxon>
        <taxon>Rhynchospora</taxon>
    </lineage>
</organism>
<dbReference type="InterPro" id="IPR003663">
    <property type="entry name" value="Sugar/inositol_transpt"/>
</dbReference>
<proteinExistence type="inferred from homology"/>
<dbReference type="PROSITE" id="PS00217">
    <property type="entry name" value="SUGAR_TRANSPORT_2"/>
    <property type="match status" value="1"/>
</dbReference>
<feature type="transmembrane region" description="Helical" evidence="10">
    <location>
        <begin position="343"/>
        <end position="363"/>
    </location>
</feature>
<evidence type="ECO:0000256" key="7">
    <source>
        <dbReference type="ARBA" id="ARBA00022989"/>
    </source>
</evidence>
<keyword evidence="4" id="KW-0762">Sugar transport</keyword>
<sequence>MPRVSGGDHGGSLTWSVMVTCIMAASGGLIFGYDIGISGGVTAMESFLKQFFPHVLKKMVEAQQNEYCVYDDHSLTAFTSSLYIAALAASLAASKVTELIGRQKVMLLGGFLFFAGAATNAAASNIAMLIIGRMFLGFGVGFTNQATPVYLAETSPAQYRGAFTTAFQFFNGIGVLAANLTNYFASHIPGWGWRLSLGLAAVPAVFIVLGALLITDTPSSLILRGRIDSARAALKQIRGADSDVDAEMKEMMHSVEQAQINNEGAFKRLLRREYRPHLVMALAIPSFMQLTGVIVIAFFAPLLFRTIGFGSDGALIGAVLLGSVNLTSILVSTFTVDRYGRKVLFMIGGIQMIICQVAVSWILGAQVGRVSDAPMAKAYGLAVLVLVCVYAAGFGWSWGPLNWIISGEIFPVEIRSAAQGLGQAVGFVLTFIQTQLFLSMMCCMKFGVFAYYAGWVCIMTAFVTFFLPETKGIPLESMSSIWATHWYWRRFVSLQPELPK</sequence>
<evidence type="ECO:0000256" key="4">
    <source>
        <dbReference type="ARBA" id="ARBA00022597"/>
    </source>
</evidence>
<dbReference type="PROSITE" id="PS50850">
    <property type="entry name" value="MFS"/>
    <property type="match status" value="1"/>
</dbReference>
<dbReference type="Pfam" id="PF00083">
    <property type="entry name" value="Sugar_tr"/>
    <property type="match status" value="1"/>
</dbReference>
<reference evidence="12" key="1">
    <citation type="journal article" date="2022" name="Cell">
        <title>Repeat-based holocentromeres influence genome architecture and karyotype evolution.</title>
        <authorList>
            <person name="Hofstatter P.G."/>
            <person name="Thangavel G."/>
            <person name="Lux T."/>
            <person name="Neumann P."/>
            <person name="Vondrak T."/>
            <person name="Novak P."/>
            <person name="Zhang M."/>
            <person name="Costa L."/>
            <person name="Castellani M."/>
            <person name="Scott A."/>
            <person name="Toegelov H."/>
            <person name="Fuchs J."/>
            <person name="Mata-Sucre Y."/>
            <person name="Dias Y."/>
            <person name="Vanzela A.L.L."/>
            <person name="Huettel B."/>
            <person name="Almeida C.C.S."/>
            <person name="Simkova H."/>
            <person name="Souza G."/>
            <person name="Pedrosa-Harand A."/>
            <person name="Macas J."/>
            <person name="Mayer K.F.X."/>
            <person name="Houben A."/>
            <person name="Marques A."/>
        </authorList>
    </citation>
    <scope>NUCLEOTIDE SEQUENCE</scope>
    <source>
        <strain evidence="12">RhyBre1mFocal</strain>
    </source>
</reference>
<dbReference type="GO" id="GO:0016020">
    <property type="term" value="C:membrane"/>
    <property type="evidence" value="ECO:0007669"/>
    <property type="project" value="UniProtKB-SubCell"/>
</dbReference>
<dbReference type="InterPro" id="IPR044778">
    <property type="entry name" value="MFS_STP/MST-like_plant"/>
</dbReference>
<dbReference type="InterPro" id="IPR045262">
    <property type="entry name" value="STP/PLT_plant"/>
</dbReference>
<evidence type="ECO:0000259" key="11">
    <source>
        <dbReference type="PROSITE" id="PS50850"/>
    </source>
</evidence>
<keyword evidence="6" id="KW-0769">Symport</keyword>
<evidence type="ECO:0000313" key="13">
    <source>
        <dbReference type="Proteomes" id="UP001151287"/>
    </source>
</evidence>
<evidence type="ECO:0000256" key="5">
    <source>
        <dbReference type="ARBA" id="ARBA00022692"/>
    </source>
</evidence>
<feature type="transmembrane region" description="Helical" evidence="10">
    <location>
        <begin position="105"/>
        <end position="123"/>
    </location>
</feature>
<dbReference type="Gene3D" id="1.20.1250.20">
    <property type="entry name" value="MFS general substrate transporter like domains"/>
    <property type="match status" value="1"/>
</dbReference>
<keyword evidence="13" id="KW-1185">Reference proteome</keyword>
<evidence type="ECO:0000256" key="1">
    <source>
        <dbReference type="ARBA" id="ARBA00004141"/>
    </source>
</evidence>
<comment type="similarity">
    <text evidence="2 9">Belongs to the major facilitator superfamily. Sugar transporter (TC 2.A.1.1) family.</text>
</comment>
<evidence type="ECO:0000256" key="2">
    <source>
        <dbReference type="ARBA" id="ARBA00010992"/>
    </source>
</evidence>
<evidence type="ECO:0000256" key="8">
    <source>
        <dbReference type="ARBA" id="ARBA00023136"/>
    </source>
</evidence>
<feature type="transmembrane region" description="Helical" evidence="10">
    <location>
        <begin position="450"/>
        <end position="468"/>
    </location>
</feature>
<gene>
    <name evidence="12" type="ORF">LUZ63_008667</name>
</gene>
<feature type="transmembrane region" description="Helical" evidence="10">
    <location>
        <begin position="191"/>
        <end position="214"/>
    </location>
</feature>
<dbReference type="InterPro" id="IPR036259">
    <property type="entry name" value="MFS_trans_sf"/>
</dbReference>